<dbReference type="Proteomes" id="UP000028042">
    <property type="component" value="Unassembled WGS sequence"/>
</dbReference>
<feature type="transmembrane region" description="Helical" evidence="8">
    <location>
        <begin position="102"/>
        <end position="124"/>
    </location>
</feature>
<keyword evidence="5 8" id="KW-0406">Ion transport</keyword>
<evidence type="ECO:0000313" key="10">
    <source>
        <dbReference type="EMBL" id="KRU14697.1"/>
    </source>
</evidence>
<reference evidence="10" key="2">
    <citation type="submission" date="2015-10" db="EMBL/GenBank/DDBJ databases">
        <title>Improved Draft Genome Sequence of Clostridium pasteurianum Strain ATCC 6013 (DSM 525) Using a Hybrid Next-Generation Sequencing Approach.</title>
        <authorList>
            <person name="Pyne M.E."/>
            <person name="Utturkar S.M."/>
            <person name="Brown S.D."/>
            <person name="Moo-Young M."/>
            <person name="Chung D.A."/>
            <person name="Chou P.C."/>
        </authorList>
    </citation>
    <scope>NUCLEOTIDE SEQUENCE</scope>
    <source>
        <strain evidence="10">ATCC 6013</strain>
    </source>
</reference>
<evidence type="ECO:0000313" key="9">
    <source>
        <dbReference type="EMBL" id="AJA53277.1"/>
    </source>
</evidence>
<evidence type="ECO:0000256" key="5">
    <source>
        <dbReference type="ARBA" id="ARBA00023065"/>
    </source>
</evidence>
<dbReference type="KEGG" id="cpae:CPAST_c32230"/>
<dbReference type="GO" id="GO:0005384">
    <property type="term" value="F:manganese ion transmembrane transporter activity"/>
    <property type="evidence" value="ECO:0007669"/>
    <property type="project" value="UniProtKB-UniRule"/>
</dbReference>
<evidence type="ECO:0000313" key="11">
    <source>
        <dbReference type="Proteomes" id="UP000028042"/>
    </source>
</evidence>
<keyword evidence="7 8" id="KW-0464">Manganese</keyword>
<dbReference type="HAMAP" id="MF_01521">
    <property type="entry name" value="MntP_pump"/>
    <property type="match status" value="1"/>
</dbReference>
<evidence type="ECO:0000256" key="7">
    <source>
        <dbReference type="ARBA" id="ARBA00023211"/>
    </source>
</evidence>
<evidence type="ECO:0000256" key="6">
    <source>
        <dbReference type="ARBA" id="ARBA00023136"/>
    </source>
</evidence>
<name>A0A0H3J740_CLOPA</name>
<reference evidence="10 11" key="3">
    <citation type="journal article" name="Genome Announc.">
        <title>Improved Draft Genome Sequence of Clostridium pasteurianum Strain ATCC 6013 (DSM 525) Using a Hybrid Next-Generation Sequencing Approach.</title>
        <authorList>
            <person name="Pyne M.E."/>
            <person name="Utturkar S."/>
            <person name="Brown S.D."/>
            <person name="Moo-Young M."/>
            <person name="Chung D.A."/>
            <person name="Chou C.P."/>
        </authorList>
    </citation>
    <scope>NUCLEOTIDE SEQUENCE [LARGE SCALE GENOMIC DNA]</scope>
    <source>
        <strain evidence="10 11">ATCC 6013</strain>
    </source>
</reference>
<organism evidence="9 12">
    <name type="scientific">Clostridium pasteurianum DSM 525 = ATCC 6013</name>
    <dbReference type="NCBI Taxonomy" id="1262449"/>
    <lineage>
        <taxon>Bacteria</taxon>
        <taxon>Bacillati</taxon>
        <taxon>Bacillota</taxon>
        <taxon>Clostridia</taxon>
        <taxon>Eubacteriales</taxon>
        <taxon>Clostridiaceae</taxon>
        <taxon>Clostridium</taxon>
    </lineage>
</organism>
<evidence type="ECO:0000256" key="1">
    <source>
        <dbReference type="ARBA" id="ARBA00022448"/>
    </source>
</evidence>
<feature type="transmembrane region" description="Helical" evidence="8">
    <location>
        <begin position="38"/>
        <end position="57"/>
    </location>
</feature>
<dbReference type="AlphaFoldDB" id="A0A0H3J740"/>
<dbReference type="PATRIC" id="fig|1262449.3.peg.3112"/>
<dbReference type="RefSeq" id="WP_003446720.1">
    <property type="nucleotide sequence ID" value="NZ_ANZB01000012.1"/>
</dbReference>
<dbReference type="Pfam" id="PF02659">
    <property type="entry name" value="Mntp"/>
    <property type="match status" value="1"/>
</dbReference>
<proteinExistence type="inferred from homology"/>
<keyword evidence="2 8" id="KW-1003">Cell membrane</keyword>
<reference evidence="9 12" key="1">
    <citation type="journal article" date="2015" name="Genome Announc.">
        <title>Complete Genome Sequence of the Nitrogen-Fixing and Solvent-Producing Clostridium pasteurianum DSM 525.</title>
        <authorList>
            <person name="Poehlein A."/>
            <person name="Grosse-Honebrink A."/>
            <person name="Zhang Y."/>
            <person name="Minton N.P."/>
            <person name="Daniel R."/>
        </authorList>
    </citation>
    <scope>NUCLEOTIDE SEQUENCE [LARGE SCALE GENOMIC DNA]</scope>
    <source>
        <strain evidence="9">DSM 525</strain>
        <strain evidence="12">DSM 525 / ATCC 6013</strain>
    </source>
</reference>
<evidence type="ECO:0000313" key="12">
    <source>
        <dbReference type="Proteomes" id="UP000030905"/>
    </source>
</evidence>
<comment type="subcellular location">
    <subcellularLocation>
        <location evidence="8">Cell membrane</location>
        <topology evidence="8">Multi-pass membrane protein</topology>
    </subcellularLocation>
</comment>
<protein>
    <recommendedName>
        <fullName evidence="8">Putative manganese efflux pump MntP</fullName>
    </recommendedName>
</protein>
<gene>
    <name evidence="8 9" type="primary">mntP</name>
    <name evidence="9" type="ORF">CLPA_c32230</name>
    <name evidence="10" type="ORF">CP6013_03956</name>
</gene>
<evidence type="ECO:0000256" key="4">
    <source>
        <dbReference type="ARBA" id="ARBA00022989"/>
    </source>
</evidence>
<comment type="function">
    <text evidence="8">Probably functions as a manganese efflux pump.</text>
</comment>
<dbReference type="PANTHER" id="PTHR35529">
    <property type="entry name" value="MANGANESE EFFLUX PUMP MNTP-RELATED"/>
    <property type="match status" value="1"/>
</dbReference>
<evidence type="ECO:0000256" key="2">
    <source>
        <dbReference type="ARBA" id="ARBA00022475"/>
    </source>
</evidence>
<keyword evidence="4 8" id="KW-1133">Transmembrane helix</keyword>
<keyword evidence="6 8" id="KW-0472">Membrane</keyword>
<keyword evidence="12" id="KW-1185">Reference proteome</keyword>
<dbReference type="GO" id="GO:0005886">
    <property type="term" value="C:plasma membrane"/>
    <property type="evidence" value="ECO:0007669"/>
    <property type="project" value="UniProtKB-SubCell"/>
</dbReference>
<comment type="similarity">
    <text evidence="8">Belongs to the MntP (TC 9.B.29) family.</text>
</comment>
<dbReference type="InterPro" id="IPR003810">
    <property type="entry name" value="Mntp/YtaF"/>
</dbReference>
<dbReference type="EMBL" id="CP009268">
    <property type="protein sequence ID" value="AJA53277.1"/>
    <property type="molecule type" value="Genomic_DNA"/>
</dbReference>
<keyword evidence="1 8" id="KW-0813">Transport</keyword>
<feature type="transmembrane region" description="Helical" evidence="8">
    <location>
        <begin position="63"/>
        <end position="82"/>
    </location>
</feature>
<dbReference type="eggNOG" id="COG1971">
    <property type="taxonomic scope" value="Bacteria"/>
</dbReference>
<dbReference type="EMBL" id="JPGY02000001">
    <property type="protein sequence ID" value="KRU14697.1"/>
    <property type="molecule type" value="Genomic_DNA"/>
</dbReference>
<evidence type="ECO:0000256" key="8">
    <source>
        <dbReference type="HAMAP-Rule" id="MF_01521"/>
    </source>
</evidence>
<feature type="transmembrane region" description="Helical" evidence="8">
    <location>
        <begin position="6"/>
        <end position="26"/>
    </location>
</feature>
<dbReference type="KEGG" id="cpat:CLPA_c32230"/>
<sequence length="183" mass="20237">MDIYSLFLVALALSLDAFGVAISIGMCNCMARRHKIRFCFSFGFFQFLFSFMGAYAGILFNTYIAAVPQLIGGMVISAVGIFMIKEGFEKKSDTLLLDPKMYIVLGASVSIDALVVGFTVFNNILNHAVIIYQTLFIGFVSGSISCIGFIISRYLRKINIITKYADFVGGIILTLFGLKMIFF</sequence>
<dbReference type="InterPro" id="IPR022929">
    <property type="entry name" value="Put_MntP"/>
</dbReference>
<dbReference type="Proteomes" id="UP000030905">
    <property type="component" value="Chromosome"/>
</dbReference>
<keyword evidence="3 8" id="KW-0812">Transmembrane</keyword>
<evidence type="ECO:0000256" key="3">
    <source>
        <dbReference type="ARBA" id="ARBA00022692"/>
    </source>
</evidence>
<dbReference type="GeneID" id="93075329"/>
<feature type="transmembrane region" description="Helical" evidence="8">
    <location>
        <begin position="130"/>
        <end position="152"/>
    </location>
</feature>
<feature type="transmembrane region" description="Helical" evidence="8">
    <location>
        <begin position="164"/>
        <end position="182"/>
    </location>
</feature>
<dbReference type="PANTHER" id="PTHR35529:SF1">
    <property type="entry name" value="MANGANESE EFFLUX PUMP MNTP-RELATED"/>
    <property type="match status" value="1"/>
</dbReference>
<accession>A0A0H3J740</accession>